<accession>A0ABQ0X7H3</accession>
<protein>
    <recommendedName>
        <fullName evidence="4">DUF4203 domain-containing protein</fullName>
    </recommendedName>
</protein>
<organism evidence="2 3">
    <name type="scientific">Kocuria flava</name>
    <dbReference type="NCBI Taxonomy" id="446860"/>
    <lineage>
        <taxon>Bacteria</taxon>
        <taxon>Bacillati</taxon>
        <taxon>Actinomycetota</taxon>
        <taxon>Actinomycetes</taxon>
        <taxon>Micrococcales</taxon>
        <taxon>Micrococcaceae</taxon>
        <taxon>Kocuria</taxon>
    </lineage>
</organism>
<feature type="transmembrane region" description="Helical" evidence="1">
    <location>
        <begin position="113"/>
        <end position="131"/>
    </location>
</feature>
<reference evidence="2 3" key="1">
    <citation type="submission" date="2019-07" db="EMBL/GenBank/DDBJ databases">
        <title>Whole genome shotgun sequence of Kocuria flava NBRC 107626.</title>
        <authorList>
            <person name="Hosoyama A."/>
            <person name="Uohara A."/>
            <person name="Ohji S."/>
            <person name="Ichikawa N."/>
        </authorList>
    </citation>
    <scope>NUCLEOTIDE SEQUENCE [LARGE SCALE GENOMIC DNA]</scope>
    <source>
        <strain evidence="2 3">NBRC 107626</strain>
    </source>
</reference>
<proteinExistence type="predicted"/>
<comment type="caution">
    <text evidence="2">The sequence shown here is derived from an EMBL/GenBank/DDBJ whole genome shotgun (WGS) entry which is preliminary data.</text>
</comment>
<keyword evidence="1" id="KW-1133">Transmembrane helix</keyword>
<name>A0ABQ0X7H3_9MICC</name>
<feature type="transmembrane region" description="Helical" evidence="1">
    <location>
        <begin position="25"/>
        <end position="49"/>
    </location>
</feature>
<evidence type="ECO:0000256" key="1">
    <source>
        <dbReference type="SAM" id="Phobius"/>
    </source>
</evidence>
<gene>
    <name evidence="2" type="ORF">KFL01_28770</name>
</gene>
<evidence type="ECO:0008006" key="4">
    <source>
        <dbReference type="Google" id="ProtNLM"/>
    </source>
</evidence>
<evidence type="ECO:0000313" key="2">
    <source>
        <dbReference type="EMBL" id="GEO93571.1"/>
    </source>
</evidence>
<dbReference type="EMBL" id="BJZR01000134">
    <property type="protein sequence ID" value="GEO93571.1"/>
    <property type="molecule type" value="Genomic_DNA"/>
</dbReference>
<keyword evidence="1" id="KW-0472">Membrane</keyword>
<dbReference type="Proteomes" id="UP000321155">
    <property type="component" value="Unassembled WGS sequence"/>
</dbReference>
<feature type="transmembrane region" description="Helical" evidence="1">
    <location>
        <begin position="137"/>
        <end position="157"/>
    </location>
</feature>
<keyword evidence="3" id="KW-1185">Reference proteome</keyword>
<sequence length="162" mass="17350">MKVLQAAGDSSWFTEVPPMFETWEWWQWLFAGVGLVVCWAFVGFGWLLLTGGGGEAFVGGALGIVGAIGACWTTTALMRHMPEQWGSVVLGLVLGVLALVLTFWFLGSSSWPVTAVLAGGTFIAFLIDAINRHLASIPMSPALLFLGVFLVLGLAFGSTQRR</sequence>
<feature type="transmembrane region" description="Helical" evidence="1">
    <location>
        <begin position="84"/>
        <end position="106"/>
    </location>
</feature>
<feature type="transmembrane region" description="Helical" evidence="1">
    <location>
        <begin position="56"/>
        <end position="78"/>
    </location>
</feature>
<evidence type="ECO:0000313" key="3">
    <source>
        <dbReference type="Proteomes" id="UP000321155"/>
    </source>
</evidence>
<keyword evidence="1" id="KW-0812">Transmembrane</keyword>